<dbReference type="InterPro" id="IPR009060">
    <property type="entry name" value="UBA-like_sf"/>
</dbReference>
<proteinExistence type="predicted"/>
<dbReference type="InterPro" id="IPR029071">
    <property type="entry name" value="Ubiquitin-like_domsf"/>
</dbReference>
<comment type="caution">
    <text evidence="4">The sequence shown here is derived from an EMBL/GenBank/DDBJ whole genome shotgun (WGS) entry which is preliminary data.</text>
</comment>
<dbReference type="PROSITE" id="PS50030">
    <property type="entry name" value="UBA"/>
    <property type="match status" value="1"/>
</dbReference>
<dbReference type="CDD" id="cd17062">
    <property type="entry name" value="Ubl_NUB1"/>
    <property type="match status" value="1"/>
</dbReference>
<dbReference type="EMBL" id="LNIX01000002">
    <property type="protein sequence ID" value="OXA60376.1"/>
    <property type="molecule type" value="Genomic_DNA"/>
</dbReference>
<dbReference type="OMA" id="SVCRLME"/>
<dbReference type="GO" id="GO:2000058">
    <property type="term" value="P:regulation of ubiquitin-dependent protein catabolic process"/>
    <property type="evidence" value="ECO:0007669"/>
    <property type="project" value="TreeGrafter"/>
</dbReference>
<evidence type="ECO:0000259" key="3">
    <source>
        <dbReference type="PROSITE" id="PS50053"/>
    </source>
</evidence>
<dbReference type="SUPFAM" id="SSF46934">
    <property type="entry name" value="UBA-like"/>
    <property type="match status" value="2"/>
</dbReference>
<dbReference type="OrthoDB" id="434245at2759"/>
<keyword evidence="1" id="KW-0175">Coiled coil</keyword>
<dbReference type="Pfam" id="PF22562">
    <property type="entry name" value="UBA_7"/>
    <property type="match status" value="1"/>
</dbReference>
<dbReference type="InterPro" id="IPR000626">
    <property type="entry name" value="Ubiquitin-like_dom"/>
</dbReference>
<dbReference type="PANTHER" id="PTHR12948:SF3">
    <property type="entry name" value="NEDD8 ULTIMATE BUSTER 1"/>
    <property type="match status" value="1"/>
</dbReference>
<organism evidence="4 5">
    <name type="scientific">Folsomia candida</name>
    <name type="common">Springtail</name>
    <dbReference type="NCBI Taxonomy" id="158441"/>
    <lineage>
        <taxon>Eukaryota</taxon>
        <taxon>Metazoa</taxon>
        <taxon>Ecdysozoa</taxon>
        <taxon>Arthropoda</taxon>
        <taxon>Hexapoda</taxon>
        <taxon>Collembola</taxon>
        <taxon>Entomobryomorpha</taxon>
        <taxon>Isotomoidea</taxon>
        <taxon>Isotomidae</taxon>
        <taxon>Proisotominae</taxon>
        <taxon>Folsomia</taxon>
    </lineage>
</organism>
<dbReference type="STRING" id="158441.A0A226EUT2"/>
<gene>
    <name evidence="4" type="ORF">Fcan01_04385</name>
</gene>
<feature type="coiled-coil region" evidence="1">
    <location>
        <begin position="171"/>
        <end position="198"/>
    </location>
</feature>
<accession>A0A226EUT2</accession>
<protein>
    <submittedName>
        <fullName evidence="4">NEDD8 ultimate buster 1</fullName>
    </submittedName>
</protein>
<dbReference type="CDD" id="cd14291">
    <property type="entry name" value="UBA1_NUB1_like"/>
    <property type="match status" value="1"/>
</dbReference>
<dbReference type="PROSITE" id="PS50053">
    <property type="entry name" value="UBIQUITIN_2"/>
    <property type="match status" value="1"/>
</dbReference>
<dbReference type="CDD" id="cd14270">
    <property type="entry name" value="UBA"/>
    <property type="match status" value="1"/>
</dbReference>
<keyword evidence="5" id="KW-1185">Reference proteome</keyword>
<dbReference type="Pfam" id="PF18037">
    <property type="entry name" value="Ubiquitin_5"/>
    <property type="match status" value="1"/>
</dbReference>
<dbReference type="InterPro" id="IPR039749">
    <property type="entry name" value="NUB1"/>
</dbReference>
<dbReference type="InterPro" id="IPR015940">
    <property type="entry name" value="UBA"/>
</dbReference>
<name>A0A226EUT2_FOLCA</name>
<dbReference type="Gene3D" id="3.10.20.90">
    <property type="entry name" value="Phosphatidylinositol 3-kinase Catalytic Subunit, Chain A, domain 1"/>
    <property type="match status" value="1"/>
</dbReference>
<evidence type="ECO:0000313" key="4">
    <source>
        <dbReference type="EMBL" id="OXA60376.1"/>
    </source>
</evidence>
<dbReference type="Pfam" id="PF00627">
    <property type="entry name" value="UBA"/>
    <property type="match status" value="1"/>
</dbReference>
<dbReference type="SUPFAM" id="SSF54236">
    <property type="entry name" value="Ubiquitin-like"/>
    <property type="match status" value="1"/>
</dbReference>
<feature type="domain" description="Ubiquitin-like" evidence="3">
    <location>
        <begin position="119"/>
        <end position="169"/>
    </location>
</feature>
<dbReference type="AlphaFoldDB" id="A0A226EUT2"/>
<evidence type="ECO:0000256" key="1">
    <source>
        <dbReference type="SAM" id="Coils"/>
    </source>
</evidence>
<dbReference type="Gene3D" id="1.10.8.10">
    <property type="entry name" value="DNA helicase RuvA subunit, C-terminal domain"/>
    <property type="match status" value="1"/>
</dbReference>
<dbReference type="InterPro" id="IPR041207">
    <property type="entry name" value="NUB1_ubiquitin-like_dom"/>
</dbReference>
<reference evidence="4 5" key="1">
    <citation type="submission" date="2015-12" db="EMBL/GenBank/DDBJ databases">
        <title>The genome of Folsomia candida.</title>
        <authorList>
            <person name="Faddeeva A."/>
            <person name="Derks M.F."/>
            <person name="Anvar Y."/>
            <person name="Smit S."/>
            <person name="Van Straalen N."/>
            <person name="Roelofs D."/>
        </authorList>
    </citation>
    <scope>NUCLEOTIDE SEQUENCE [LARGE SCALE GENOMIC DNA]</scope>
    <source>
        <strain evidence="4 5">VU population</strain>
        <tissue evidence="4">Whole body</tissue>
    </source>
</reference>
<sequence length="627" mass="69242">MSSPSSQNLAESALHARIRDKLNVEGIKLWLEPFYEGETVKDSEILALSARYATELEIGEADVAQCMYSLQKNAIERLAERNAFQATGIATVRLRFSGFSPDKIKADHLTNRIQIFLNETSAKQLKGSIAHTVSIPENGLKLICAGKVLDDNKMLDMQNVKNGSQIMVLSVAMDHETLQQVEDQFKELEETKNSADFLSSKDGTDGLYSLQVADQSGKALRLPDSEKKALTVALALHEKGRAFMKSEQFSKCLVFLLEADTVYNQCQSSLLTMVDNYGLLNLDIAWCYLSLQSISELPQVEARLRQCEVVLKRSYGEDMERVIALKGSSGWEAALYVRLHLLQGITSYHLGQIEKSKFYINRAEAELTRLKVKDDSLAELISMGYGSEEARIALRSTYGELTSAVDWIIRKREEKAQNKEQEREDLKRRKLQKKLGKCANGQVVNVQLYQQLKGMGYSPFLISEALRRCDNDANAAIQLMGDETFESQVLSGVINKMATNEPSTSSSSSQNPELSSAIANITELAASLPGGAAALGGDLAGAMTALATNPDAISSAINSIKTALNSTLSEEALLSLTPTPSEEEVQKSRKAYNTLAKDIHSEAEYIDLEMRPENTYLAQYKALLESL</sequence>
<evidence type="ECO:0000259" key="2">
    <source>
        <dbReference type="PROSITE" id="PS50030"/>
    </source>
</evidence>
<evidence type="ECO:0000313" key="5">
    <source>
        <dbReference type="Proteomes" id="UP000198287"/>
    </source>
</evidence>
<feature type="domain" description="UBA" evidence="2">
    <location>
        <begin position="371"/>
        <end position="411"/>
    </location>
</feature>
<dbReference type="SMART" id="SM00165">
    <property type="entry name" value="UBA"/>
    <property type="match status" value="2"/>
</dbReference>
<dbReference type="PANTHER" id="PTHR12948">
    <property type="entry name" value="NEDD8 ULTIMATE BUSTER-1 BS4 PROTEIN"/>
    <property type="match status" value="1"/>
</dbReference>
<dbReference type="Proteomes" id="UP000198287">
    <property type="component" value="Unassembled WGS sequence"/>
</dbReference>